<evidence type="ECO:0000313" key="3">
    <source>
        <dbReference type="RefSeq" id="XP_026684870.1"/>
    </source>
</evidence>
<feature type="compositionally biased region" description="Polar residues" evidence="1">
    <location>
        <begin position="881"/>
        <end position="902"/>
    </location>
</feature>
<feature type="region of interest" description="Disordered" evidence="1">
    <location>
        <begin position="194"/>
        <end position="332"/>
    </location>
</feature>
<gene>
    <name evidence="3" type="primary">LOC103517239</name>
</gene>
<dbReference type="GeneID" id="103517239"/>
<protein>
    <submittedName>
        <fullName evidence="3">Uncharacterized protein LOC103517239</fullName>
    </submittedName>
</protein>
<feature type="compositionally biased region" description="Basic and acidic residues" evidence="1">
    <location>
        <begin position="292"/>
        <end position="308"/>
    </location>
</feature>
<feature type="compositionally biased region" description="Polar residues" evidence="1">
    <location>
        <begin position="1021"/>
        <end position="1046"/>
    </location>
</feature>
<proteinExistence type="predicted"/>
<evidence type="ECO:0000256" key="1">
    <source>
        <dbReference type="SAM" id="MobiDB-lite"/>
    </source>
</evidence>
<evidence type="ECO:0000313" key="2">
    <source>
        <dbReference type="Proteomes" id="UP000079169"/>
    </source>
</evidence>
<feature type="compositionally biased region" description="Basic and acidic residues" evidence="1">
    <location>
        <begin position="1283"/>
        <end position="1292"/>
    </location>
</feature>
<feature type="compositionally biased region" description="Basic and acidic residues" evidence="1">
    <location>
        <begin position="557"/>
        <end position="572"/>
    </location>
</feature>
<feature type="region of interest" description="Disordered" evidence="1">
    <location>
        <begin position="557"/>
        <end position="580"/>
    </location>
</feature>
<feature type="compositionally biased region" description="Polar residues" evidence="1">
    <location>
        <begin position="241"/>
        <end position="264"/>
    </location>
</feature>
<dbReference type="RefSeq" id="XP_026684870.1">
    <property type="nucleotide sequence ID" value="XM_026829069.1"/>
</dbReference>
<dbReference type="KEGG" id="dci:103517239"/>
<feature type="region of interest" description="Disordered" evidence="1">
    <location>
        <begin position="645"/>
        <end position="694"/>
    </location>
</feature>
<keyword evidence="2" id="KW-1185">Reference proteome</keyword>
<feature type="region of interest" description="Disordered" evidence="1">
    <location>
        <begin position="1260"/>
        <end position="1303"/>
    </location>
</feature>
<feature type="region of interest" description="Disordered" evidence="1">
    <location>
        <begin position="1020"/>
        <end position="1046"/>
    </location>
</feature>
<sequence>MKVNEIESRSSNGKSAAEDTSGGFLTITLTRANSDNLHSKIGTRDRVHKFNKYMCIPSVHLNTITEIIIKVQPLDFILAPSTISTFLDILSPLIRSNRGASTRQLVSSKSATYLCAKEDLDRQEFSLNREEFNLKEEELYPEKFNLSQQRLELNEDKTNWKKEEFNSNFEEFSLNSEEFSLNQDQSNAERIGATIKESNSNQRFGAPSDVQTRMSGSRDRSENFVSASVPSPFGTRREGSIDTTPLRKQSGTSQERQIRGSSEPTTRESKYSASWESTPGEHDGQKSVQNIRGERDGRESVEKGRSRYTECSAHRMNAKATVPREEGRNEGCDTSLRMDVTSMDVKYDMKTLEEIREMKMDEKQVRLSENAQFSSETEEIFGPEGIPHSSVHTGGKVERPLYGDRPVPSGPIDPGLEAPGATAWGRKTNPPPVVPGKRLRKTSSASTIGSSEYAPVHRKVSQEKTGADLSSAKKVTQSLIGADLTSSVERKVSQSMQEERIFSKRFSTQASISESDVLSTELGASHHEPPLYREEISPPKEAETSQIDHFQSETLVRKPKEAPRERSIDPRKISSSILKKTSSSSLGESFATKKVSLDLPTDHRAMSPAKPKVPFVSTARLPLLFLDVKNVRVIIPLEAIESGQAKREKVGGRNVASAGKTNGEADRISGGGSDPSRGGIPTSDPPLSPGGSTSLPLTSECLHDCVIVTLGGISISPQVDNPLCRVECRPDLLGLARKFGVDHVLGSQIEDRQYQLDVGTIGVSSGIWSELERGTLLSHTSELELNAALIWNSGQTPGAAPNTLPLLREFSLIATLAPSIVYLYEAVIVAGTSLEINAAKDIHFSLTLAQLRLLAHLYRQLDSHLFSHLRKHRSKLPRNTAHCTRNFGDTSPVTRNFGDSNSALEGRQSAGMGRTQSNVEVGQSHLGAGQSNVGAGQSHVGVGQSKAGAGHNQVGVGQNTASAGQSSNVPFEMLVTGRSILVDLFGHRPRNIEYVSVNISAYQLEVLYRIYHQYKHLLPTRHTSNNRGDPTTNSSKDSGDSVPNISCETAHSHVTTAKETTDFDGATLLTNAAAKVASGFESTATPSAANFDAAAAAKGTPSFNAADVAEPDQDQHYVDDLRAGAFQYIPVPDTSTRLPLSYQIPYNAYSITWKYPSPRSITRIYIAPVPSLEETPNQAEYLLQYYDSSKGFTVYARLKVVENSDEVAKVDFFDVPPLKPVSEVWRIVHEDHVNEDLDLGRDLSEARSVGNKGKAEINLSRGNEGLSGVSGVEVDGNVSGKTPRQDGSKDDVQGTNNDSEDRRAHHCNMQLLLGSIRVDSFYSYKLISNLHINLDNKVFKLNLLHSGNNGMRYILNKKKLLFRKFKLNEQNAQLFSVPTNSSPTYTSTWTTNPSLIRVTSRRDSAQCVPGNLHCANLFNRDLHFLLLCHGGENQLVQVPAKTVSPSVMLSPVADISKYEMKIKIQDSVWSGTIPIGANMSAKLGSGEDLWLVKLPLPPSSPSSFESVWVRLLWDHRDTSSADLYRCVFVVTSLYMIRSYLPSPSLIRVTSRRDSAQCVPGE</sequence>
<dbReference type="PANTHER" id="PTHR12517">
    <property type="entry name" value="VACUOLAR PROTEIN SORTING-ASSOCIATED PROTEIN 13B"/>
    <property type="match status" value="1"/>
</dbReference>
<dbReference type="PANTHER" id="PTHR12517:SF0">
    <property type="entry name" value="INTERMEMBRANE LIPID TRANSFER PROTEIN VPS13B"/>
    <property type="match status" value="1"/>
</dbReference>
<feature type="compositionally biased region" description="Polar residues" evidence="1">
    <location>
        <begin position="196"/>
        <end position="215"/>
    </location>
</feature>
<dbReference type="Proteomes" id="UP000079169">
    <property type="component" value="Unplaced"/>
</dbReference>
<feature type="region of interest" description="Disordered" evidence="1">
    <location>
        <begin position="513"/>
        <end position="532"/>
    </location>
</feature>
<feature type="region of interest" description="Disordered" evidence="1">
    <location>
        <begin position="880"/>
        <end position="902"/>
    </location>
</feature>
<dbReference type="InterPro" id="IPR039782">
    <property type="entry name" value="VPS13B"/>
</dbReference>
<dbReference type="PaxDb" id="121845-A0A3Q0JDS1"/>
<accession>A0A3Q0JDS1</accession>
<name>A0A3Q0JDS1_DIACI</name>
<organism evidence="2 3">
    <name type="scientific">Diaphorina citri</name>
    <name type="common">Asian citrus psyllid</name>
    <dbReference type="NCBI Taxonomy" id="121845"/>
    <lineage>
        <taxon>Eukaryota</taxon>
        <taxon>Metazoa</taxon>
        <taxon>Ecdysozoa</taxon>
        <taxon>Arthropoda</taxon>
        <taxon>Hexapoda</taxon>
        <taxon>Insecta</taxon>
        <taxon>Pterygota</taxon>
        <taxon>Neoptera</taxon>
        <taxon>Paraneoptera</taxon>
        <taxon>Hemiptera</taxon>
        <taxon>Sternorrhyncha</taxon>
        <taxon>Psylloidea</taxon>
        <taxon>Psyllidae</taxon>
        <taxon>Diaphorininae</taxon>
        <taxon>Diaphorina</taxon>
    </lineage>
</organism>
<feature type="compositionally biased region" description="Basic and acidic residues" evidence="1">
    <location>
        <begin position="322"/>
        <end position="331"/>
    </location>
</feature>
<reference evidence="3" key="1">
    <citation type="submission" date="2025-08" db="UniProtKB">
        <authorList>
            <consortium name="RefSeq"/>
        </authorList>
    </citation>
    <scope>IDENTIFICATION</scope>
</reference>
<feature type="region of interest" description="Disordered" evidence="1">
    <location>
        <begin position="366"/>
        <end position="473"/>
    </location>
</feature>
<dbReference type="STRING" id="121845.A0A3Q0JDS1"/>